<sequence length="171" mass="19004">MASTGKAAAEADYLEFAAARSSALFRIACLLTGDWHLAEDLVQETLGKVYVSWRRVSAADSPSAYADAILVRTFLSYRRKRSSSETPTGALPDHGYAADDPGLRLTLLDGLARLPERDRAVLILRYWEDRSVDEAAEVLRMSPGTVRVRSLRALRRLRRLLGDQLPQLAEC</sequence>
<dbReference type="InterPro" id="IPR014284">
    <property type="entry name" value="RNA_pol_sigma-70_dom"/>
</dbReference>
<comment type="similarity">
    <text evidence="1">Belongs to the sigma-70 factor family. ECF subfamily.</text>
</comment>
<evidence type="ECO:0000313" key="9">
    <source>
        <dbReference type="Proteomes" id="UP001551482"/>
    </source>
</evidence>
<evidence type="ECO:0000256" key="5">
    <source>
        <dbReference type="ARBA" id="ARBA00023163"/>
    </source>
</evidence>
<reference evidence="8 9" key="1">
    <citation type="submission" date="2024-06" db="EMBL/GenBank/DDBJ databases">
        <title>The Natural Products Discovery Center: Release of the First 8490 Sequenced Strains for Exploring Actinobacteria Biosynthetic Diversity.</title>
        <authorList>
            <person name="Kalkreuter E."/>
            <person name="Kautsar S.A."/>
            <person name="Yang D."/>
            <person name="Bader C.D."/>
            <person name="Teijaro C.N."/>
            <person name="Fluegel L."/>
            <person name="Davis C.M."/>
            <person name="Simpson J.R."/>
            <person name="Lauterbach L."/>
            <person name="Steele A.D."/>
            <person name="Gui C."/>
            <person name="Meng S."/>
            <person name="Li G."/>
            <person name="Viehrig K."/>
            <person name="Ye F."/>
            <person name="Su P."/>
            <person name="Kiefer A.F."/>
            <person name="Nichols A."/>
            <person name="Cepeda A.J."/>
            <person name="Yan W."/>
            <person name="Fan B."/>
            <person name="Jiang Y."/>
            <person name="Adhikari A."/>
            <person name="Zheng C.-J."/>
            <person name="Schuster L."/>
            <person name="Cowan T.M."/>
            <person name="Smanski M.J."/>
            <person name="Chevrette M.G."/>
            <person name="De Carvalho L.P.S."/>
            <person name="Shen B."/>
        </authorList>
    </citation>
    <scope>NUCLEOTIDE SEQUENCE [LARGE SCALE GENOMIC DNA]</scope>
    <source>
        <strain evidence="8 9">NPDC048946</strain>
    </source>
</reference>
<feature type="domain" description="RNA polymerase sigma-70 region 2" evidence="6">
    <location>
        <begin position="23"/>
        <end position="82"/>
    </location>
</feature>
<dbReference type="PANTHER" id="PTHR43133:SF50">
    <property type="entry name" value="ECF RNA POLYMERASE SIGMA FACTOR SIGM"/>
    <property type="match status" value="1"/>
</dbReference>
<dbReference type="Pfam" id="PF04542">
    <property type="entry name" value="Sigma70_r2"/>
    <property type="match status" value="1"/>
</dbReference>
<keyword evidence="2" id="KW-0805">Transcription regulation</keyword>
<name>A0ABV3DDG6_9ACTN</name>
<dbReference type="InterPro" id="IPR039425">
    <property type="entry name" value="RNA_pol_sigma-70-like"/>
</dbReference>
<evidence type="ECO:0000256" key="4">
    <source>
        <dbReference type="ARBA" id="ARBA00023125"/>
    </source>
</evidence>
<protein>
    <submittedName>
        <fullName evidence="8">SigE family RNA polymerase sigma factor</fullName>
    </submittedName>
</protein>
<dbReference type="Gene3D" id="1.10.10.10">
    <property type="entry name" value="Winged helix-like DNA-binding domain superfamily/Winged helix DNA-binding domain"/>
    <property type="match status" value="1"/>
</dbReference>
<dbReference type="EMBL" id="JBEZFP010000018">
    <property type="protein sequence ID" value="MEU8133799.1"/>
    <property type="molecule type" value="Genomic_DNA"/>
</dbReference>
<proteinExistence type="inferred from homology"/>
<keyword evidence="9" id="KW-1185">Reference proteome</keyword>
<evidence type="ECO:0000259" key="7">
    <source>
        <dbReference type="Pfam" id="PF08281"/>
    </source>
</evidence>
<dbReference type="InterPro" id="IPR013249">
    <property type="entry name" value="RNA_pol_sigma70_r4_t2"/>
</dbReference>
<dbReference type="InterPro" id="IPR013325">
    <property type="entry name" value="RNA_pol_sigma_r2"/>
</dbReference>
<dbReference type="SUPFAM" id="SSF88659">
    <property type="entry name" value="Sigma3 and sigma4 domains of RNA polymerase sigma factors"/>
    <property type="match status" value="1"/>
</dbReference>
<evidence type="ECO:0000256" key="2">
    <source>
        <dbReference type="ARBA" id="ARBA00023015"/>
    </source>
</evidence>
<dbReference type="NCBIfam" id="TIGR02983">
    <property type="entry name" value="SigE-fam_strep"/>
    <property type="match status" value="1"/>
</dbReference>
<accession>A0ABV3DDG6</accession>
<evidence type="ECO:0000259" key="6">
    <source>
        <dbReference type="Pfam" id="PF04542"/>
    </source>
</evidence>
<dbReference type="SUPFAM" id="SSF88946">
    <property type="entry name" value="Sigma2 domain of RNA polymerase sigma factors"/>
    <property type="match status" value="1"/>
</dbReference>
<keyword evidence="3" id="KW-0731">Sigma factor</keyword>
<organism evidence="8 9">
    <name type="scientific">Streptodolium elevatio</name>
    <dbReference type="NCBI Taxonomy" id="3157996"/>
    <lineage>
        <taxon>Bacteria</taxon>
        <taxon>Bacillati</taxon>
        <taxon>Actinomycetota</taxon>
        <taxon>Actinomycetes</taxon>
        <taxon>Kitasatosporales</taxon>
        <taxon>Streptomycetaceae</taxon>
        <taxon>Streptodolium</taxon>
    </lineage>
</organism>
<comment type="caution">
    <text evidence="8">The sequence shown here is derived from an EMBL/GenBank/DDBJ whole genome shotgun (WGS) entry which is preliminary data.</text>
</comment>
<dbReference type="InterPro" id="IPR036388">
    <property type="entry name" value="WH-like_DNA-bd_sf"/>
</dbReference>
<keyword evidence="5" id="KW-0804">Transcription</keyword>
<dbReference type="PANTHER" id="PTHR43133">
    <property type="entry name" value="RNA POLYMERASE ECF-TYPE SIGMA FACTO"/>
    <property type="match status" value="1"/>
</dbReference>
<keyword evidence="4" id="KW-0238">DNA-binding</keyword>
<dbReference type="InterPro" id="IPR014325">
    <property type="entry name" value="RNA_pol_sigma-E_actinobac"/>
</dbReference>
<dbReference type="InterPro" id="IPR013324">
    <property type="entry name" value="RNA_pol_sigma_r3/r4-like"/>
</dbReference>
<dbReference type="Pfam" id="PF08281">
    <property type="entry name" value="Sigma70_r4_2"/>
    <property type="match status" value="1"/>
</dbReference>
<dbReference type="Gene3D" id="1.10.1740.10">
    <property type="match status" value="1"/>
</dbReference>
<evidence type="ECO:0000313" key="8">
    <source>
        <dbReference type="EMBL" id="MEU8133799.1"/>
    </source>
</evidence>
<dbReference type="CDD" id="cd06171">
    <property type="entry name" value="Sigma70_r4"/>
    <property type="match status" value="1"/>
</dbReference>
<dbReference type="Proteomes" id="UP001551482">
    <property type="component" value="Unassembled WGS sequence"/>
</dbReference>
<gene>
    <name evidence="8" type="ORF">AB0C36_09850</name>
</gene>
<evidence type="ECO:0000256" key="1">
    <source>
        <dbReference type="ARBA" id="ARBA00010641"/>
    </source>
</evidence>
<feature type="domain" description="RNA polymerase sigma factor 70 region 4 type 2" evidence="7">
    <location>
        <begin position="107"/>
        <end position="157"/>
    </location>
</feature>
<evidence type="ECO:0000256" key="3">
    <source>
        <dbReference type="ARBA" id="ARBA00023082"/>
    </source>
</evidence>
<dbReference type="RefSeq" id="WP_358351883.1">
    <property type="nucleotide sequence ID" value="NZ_JBEZFP010000018.1"/>
</dbReference>
<dbReference type="NCBIfam" id="TIGR02937">
    <property type="entry name" value="sigma70-ECF"/>
    <property type="match status" value="1"/>
</dbReference>
<dbReference type="InterPro" id="IPR007627">
    <property type="entry name" value="RNA_pol_sigma70_r2"/>
</dbReference>